<name>A0AA48L5U0_9TREE</name>
<reference evidence="2" key="1">
    <citation type="journal article" date="2023" name="BMC Genomics">
        <title>Chromosome-level genome assemblies of Cutaneotrichosporon spp. (Trichosporonales, Basidiomycota) reveal imbalanced evolution between nucleotide sequences and chromosome synteny.</title>
        <authorList>
            <person name="Kobayashi Y."/>
            <person name="Kayamori A."/>
            <person name="Aoki K."/>
            <person name="Shiwa Y."/>
            <person name="Matsutani M."/>
            <person name="Fujita N."/>
            <person name="Sugita T."/>
            <person name="Iwasaki W."/>
            <person name="Tanaka N."/>
            <person name="Takashima M."/>
        </authorList>
    </citation>
    <scope>NUCLEOTIDE SEQUENCE</scope>
    <source>
        <strain evidence="2">HIS019</strain>
    </source>
</reference>
<evidence type="ECO:0000313" key="3">
    <source>
        <dbReference type="Proteomes" id="UP001233271"/>
    </source>
</evidence>
<evidence type="ECO:0000256" key="1">
    <source>
        <dbReference type="SAM" id="MobiDB-lite"/>
    </source>
</evidence>
<feature type="compositionally biased region" description="Pro residues" evidence="1">
    <location>
        <begin position="316"/>
        <end position="326"/>
    </location>
</feature>
<organism evidence="2 3">
    <name type="scientific">Cutaneotrichosporon cavernicola</name>
    <dbReference type="NCBI Taxonomy" id="279322"/>
    <lineage>
        <taxon>Eukaryota</taxon>
        <taxon>Fungi</taxon>
        <taxon>Dikarya</taxon>
        <taxon>Basidiomycota</taxon>
        <taxon>Agaricomycotina</taxon>
        <taxon>Tremellomycetes</taxon>
        <taxon>Trichosporonales</taxon>
        <taxon>Trichosporonaceae</taxon>
        <taxon>Cutaneotrichosporon</taxon>
    </lineage>
</organism>
<gene>
    <name evidence="2" type="ORF">CcaverHIS019_0500980</name>
</gene>
<dbReference type="AlphaFoldDB" id="A0AA48L5U0"/>
<feature type="compositionally biased region" description="Low complexity" evidence="1">
    <location>
        <begin position="352"/>
        <end position="379"/>
    </location>
</feature>
<accession>A0AA48L5U0</accession>
<dbReference type="KEGG" id="ccac:CcaHIS019_0500980"/>
<keyword evidence="3" id="KW-1185">Reference proteome</keyword>
<feature type="compositionally biased region" description="Gly residues" evidence="1">
    <location>
        <begin position="331"/>
        <end position="346"/>
    </location>
</feature>
<feature type="region of interest" description="Disordered" evidence="1">
    <location>
        <begin position="305"/>
        <end position="379"/>
    </location>
</feature>
<dbReference type="GeneID" id="85496340"/>
<protein>
    <submittedName>
        <fullName evidence="2">Uncharacterized protein</fullName>
    </submittedName>
</protein>
<dbReference type="RefSeq" id="XP_060457735.1">
    <property type="nucleotide sequence ID" value="XM_060601219.1"/>
</dbReference>
<proteinExistence type="predicted"/>
<sequence length="405" mass="41046">MVDSFGSLVSNCQGTAKTEYGSCGTCATAVADINSLCGGQPAGCAAACTTDLLDPLKECSECINLNADSATPDSVSQVQDLQNSMDAQCKNQGVSCTDQCSTIQPQLEEQCGTSSFSFSGCQNLCSTQFNSASACMSCQEGPGGALTDLLTVAWGTLQFYCKDSCGSTCMEVVDKVNSECIDDTACRTAMCTDDSKSKLDQCISCFPSAPILQSQKDELSTLSTVVDLCKAGAVTCDDECTTIRALGADLCDGVDTEKCKGMCSTENLNAVSNCNVCVNHPDFAGEEGGKEGFGTWKDTLENWCKTDEKTDGSGGPDPPPPPPPPISISVSGGGGGGGGSGGGGTGTRVTIGAPAGASSTRRATSTSGRAASTTAKPKSSAQAIAIDHTGAALGFVAAILAFVAV</sequence>
<dbReference type="EMBL" id="AP028216">
    <property type="protein sequence ID" value="BEI92470.1"/>
    <property type="molecule type" value="Genomic_DNA"/>
</dbReference>
<evidence type="ECO:0000313" key="2">
    <source>
        <dbReference type="EMBL" id="BEI92470.1"/>
    </source>
</evidence>
<dbReference type="Proteomes" id="UP001233271">
    <property type="component" value="Chromosome 5"/>
</dbReference>